<dbReference type="Proteomes" id="UP000011750">
    <property type="component" value="Chromosome A05"/>
</dbReference>
<keyword evidence="3" id="KW-0067">ATP-binding</keyword>
<reference evidence="8 9" key="2">
    <citation type="journal article" date="2018" name="Hortic Res">
        <title>Improved Brassica rapa reference genome by single-molecule sequencing and chromosome conformation capture technologies.</title>
        <authorList>
            <person name="Zhang L."/>
            <person name="Cai X."/>
            <person name="Wu J."/>
            <person name="Liu M."/>
            <person name="Grob S."/>
            <person name="Cheng F."/>
            <person name="Liang J."/>
            <person name="Cai C."/>
            <person name="Liu Z."/>
            <person name="Liu B."/>
            <person name="Wang F."/>
            <person name="Li S."/>
            <person name="Liu F."/>
            <person name="Li X."/>
            <person name="Cheng L."/>
            <person name="Yang W."/>
            <person name="Li M.H."/>
            <person name="Grossniklaus U."/>
            <person name="Zheng H."/>
            <person name="Wang X."/>
        </authorList>
    </citation>
    <scope>NUCLEOTIDE SEQUENCE [LARGE SCALE GENOMIC DNA]</scope>
    <source>
        <strain evidence="8 9">cv. Chiifu-401-42</strain>
    </source>
</reference>
<proteinExistence type="predicted"/>
<dbReference type="GO" id="GO:0140663">
    <property type="term" value="F:ATP-dependent FeS chaperone activity"/>
    <property type="evidence" value="ECO:0007669"/>
    <property type="project" value="InterPro"/>
</dbReference>
<keyword evidence="6" id="KW-0862">Zinc</keyword>
<dbReference type="SMART" id="SM00105">
    <property type="entry name" value="ArfGap"/>
    <property type="match status" value="1"/>
</dbReference>
<dbReference type="GO" id="GO:0005524">
    <property type="term" value="F:ATP binding"/>
    <property type="evidence" value="ECO:0007669"/>
    <property type="project" value="UniProtKB-KW"/>
</dbReference>
<evidence type="ECO:0000256" key="1">
    <source>
        <dbReference type="ARBA" id="ARBA00022723"/>
    </source>
</evidence>
<evidence type="ECO:0000256" key="6">
    <source>
        <dbReference type="PROSITE-ProRule" id="PRU00288"/>
    </source>
</evidence>
<keyword evidence="2" id="KW-0547">Nucleotide-binding</keyword>
<dbReference type="InterPro" id="IPR038508">
    <property type="entry name" value="ArfGAP_dom_sf"/>
</dbReference>
<dbReference type="GO" id="GO:0016226">
    <property type="term" value="P:iron-sulfur cluster assembly"/>
    <property type="evidence" value="ECO:0007669"/>
    <property type="project" value="InterPro"/>
</dbReference>
<dbReference type="GO" id="GO:0008270">
    <property type="term" value="F:zinc ion binding"/>
    <property type="evidence" value="ECO:0007669"/>
    <property type="project" value="UniProtKB-KW"/>
</dbReference>
<dbReference type="Gene3D" id="3.40.50.300">
    <property type="entry name" value="P-loop containing nucleotide triphosphate hydrolases"/>
    <property type="match status" value="1"/>
</dbReference>
<dbReference type="AlphaFoldDB" id="M4E115"/>
<keyword evidence="9" id="KW-1185">Reference proteome</keyword>
<dbReference type="InterPro" id="IPR033756">
    <property type="entry name" value="YlxH/NBP35"/>
</dbReference>
<dbReference type="EnsemblPlants" id="Bra022463.1">
    <property type="protein sequence ID" value="Bra022463.1-P"/>
    <property type="gene ID" value="Bra022463"/>
</dbReference>
<protein>
    <recommendedName>
        <fullName evidence="7">Arf-GAP domain-containing protein</fullName>
    </recommendedName>
</protein>
<evidence type="ECO:0000259" key="7">
    <source>
        <dbReference type="PROSITE" id="PS50115"/>
    </source>
</evidence>
<dbReference type="PROSITE" id="PS50115">
    <property type="entry name" value="ARFGAP"/>
    <property type="match status" value="1"/>
</dbReference>
<dbReference type="Gramene" id="Bra022463.1">
    <property type="protein sequence ID" value="Bra022463.1-P"/>
    <property type="gene ID" value="Bra022463"/>
</dbReference>
<accession>M4E115</accession>
<feature type="domain" description="Arf-GAP" evidence="7">
    <location>
        <begin position="1"/>
        <end position="60"/>
    </location>
</feature>
<keyword evidence="6" id="KW-0863">Zinc-finger</keyword>
<name>M4E115_BRACM</name>
<dbReference type="Pfam" id="PF10609">
    <property type="entry name" value="ParA"/>
    <property type="match status" value="1"/>
</dbReference>
<dbReference type="PANTHER" id="PTHR23264">
    <property type="entry name" value="NUCLEOTIDE-BINDING PROTEIN NBP35 YEAST -RELATED"/>
    <property type="match status" value="1"/>
</dbReference>
<keyword evidence="5" id="KW-0411">Iron-sulfur</keyword>
<keyword evidence="1" id="KW-0479">Metal-binding</keyword>
<organism evidence="8 9">
    <name type="scientific">Brassica campestris</name>
    <name type="common">Field mustard</name>
    <dbReference type="NCBI Taxonomy" id="3711"/>
    <lineage>
        <taxon>Eukaryota</taxon>
        <taxon>Viridiplantae</taxon>
        <taxon>Streptophyta</taxon>
        <taxon>Embryophyta</taxon>
        <taxon>Tracheophyta</taxon>
        <taxon>Spermatophyta</taxon>
        <taxon>Magnoliopsida</taxon>
        <taxon>eudicotyledons</taxon>
        <taxon>Gunneridae</taxon>
        <taxon>Pentapetalae</taxon>
        <taxon>rosids</taxon>
        <taxon>malvids</taxon>
        <taxon>Brassicales</taxon>
        <taxon>Brassicaceae</taxon>
        <taxon>Brassiceae</taxon>
        <taxon>Brassica</taxon>
    </lineage>
</organism>
<dbReference type="SUPFAM" id="SSF52540">
    <property type="entry name" value="P-loop containing nucleoside triphosphate hydrolases"/>
    <property type="match status" value="1"/>
</dbReference>
<dbReference type="eggNOG" id="KOG3022">
    <property type="taxonomic scope" value="Eukaryota"/>
</dbReference>
<evidence type="ECO:0000256" key="2">
    <source>
        <dbReference type="ARBA" id="ARBA00022741"/>
    </source>
</evidence>
<dbReference type="InterPro" id="IPR019591">
    <property type="entry name" value="Mrp/NBP35_ATP-bd"/>
</dbReference>
<reference evidence="8 9" key="1">
    <citation type="journal article" date="2011" name="Nat. Genet.">
        <title>The genome of the mesopolyploid crop species Brassica rapa.</title>
        <authorList>
            <consortium name="Brassica rapa Genome Sequencing Project Consortium"/>
            <person name="Wang X."/>
            <person name="Wang H."/>
            <person name="Wang J."/>
            <person name="Sun R."/>
            <person name="Wu J."/>
            <person name="Liu S."/>
            <person name="Bai Y."/>
            <person name="Mun J.H."/>
            <person name="Bancroft I."/>
            <person name="Cheng F."/>
            <person name="Huang S."/>
            <person name="Li X."/>
            <person name="Hua W."/>
            <person name="Wang J."/>
            <person name="Wang X."/>
            <person name="Freeling M."/>
            <person name="Pires J.C."/>
            <person name="Paterson A.H."/>
            <person name="Chalhoub B."/>
            <person name="Wang B."/>
            <person name="Hayward A."/>
            <person name="Sharpe A.G."/>
            <person name="Park B.S."/>
            <person name="Weisshaar B."/>
            <person name="Liu B."/>
            <person name="Li B."/>
            <person name="Liu B."/>
            <person name="Tong C."/>
            <person name="Song C."/>
            <person name="Duran C."/>
            <person name="Peng C."/>
            <person name="Geng C."/>
            <person name="Koh C."/>
            <person name="Lin C."/>
            <person name="Edwards D."/>
            <person name="Mu D."/>
            <person name="Shen D."/>
            <person name="Soumpourou E."/>
            <person name="Li F."/>
            <person name="Fraser F."/>
            <person name="Conant G."/>
            <person name="Lassalle G."/>
            <person name="King G.J."/>
            <person name="Bonnema G."/>
            <person name="Tang H."/>
            <person name="Wang H."/>
            <person name="Belcram H."/>
            <person name="Zhou H."/>
            <person name="Hirakawa H."/>
            <person name="Abe H."/>
            <person name="Guo H."/>
            <person name="Wang H."/>
            <person name="Jin H."/>
            <person name="Parkin I.A."/>
            <person name="Batley J."/>
            <person name="Kim J.S."/>
            <person name="Just J."/>
            <person name="Li J."/>
            <person name="Xu J."/>
            <person name="Deng J."/>
            <person name="Kim J.A."/>
            <person name="Li J."/>
            <person name="Yu J."/>
            <person name="Meng J."/>
            <person name="Wang J."/>
            <person name="Min J."/>
            <person name="Poulain J."/>
            <person name="Wang J."/>
            <person name="Hatakeyama K."/>
            <person name="Wu K."/>
            <person name="Wang L."/>
            <person name="Fang L."/>
            <person name="Trick M."/>
            <person name="Links M.G."/>
            <person name="Zhao M."/>
            <person name="Jin M."/>
            <person name="Ramchiary N."/>
            <person name="Drou N."/>
            <person name="Berkman P.J."/>
            <person name="Cai Q."/>
            <person name="Huang Q."/>
            <person name="Li R."/>
            <person name="Tabata S."/>
            <person name="Cheng S."/>
            <person name="Zhang S."/>
            <person name="Zhang S."/>
            <person name="Huang S."/>
            <person name="Sato S."/>
            <person name="Sun S."/>
            <person name="Kwon S.J."/>
            <person name="Choi S.R."/>
            <person name="Lee T.H."/>
            <person name="Fan W."/>
            <person name="Zhao X."/>
            <person name="Tan X."/>
            <person name="Xu X."/>
            <person name="Wang Y."/>
            <person name="Qiu Y."/>
            <person name="Yin Y."/>
            <person name="Li Y."/>
            <person name="Du Y."/>
            <person name="Liao Y."/>
            <person name="Lim Y."/>
            <person name="Narusaka Y."/>
            <person name="Wang Y."/>
            <person name="Wang Z."/>
            <person name="Li Z."/>
            <person name="Wang Z."/>
            <person name="Xiong Z."/>
            <person name="Zhang Z."/>
        </authorList>
    </citation>
    <scope>NUCLEOTIDE SEQUENCE [LARGE SCALE GENOMIC DNA]</scope>
    <source>
        <strain evidence="8 9">cv. Chiifu-401-42</strain>
    </source>
</reference>
<dbReference type="PANTHER" id="PTHR23264:SF37">
    <property type="entry name" value="CYTOSOLIC FE-S CLUSTER ASSEMBLY FACTOR NBP35"/>
    <property type="match status" value="1"/>
</dbReference>
<dbReference type="GO" id="GO:0005096">
    <property type="term" value="F:GTPase activator activity"/>
    <property type="evidence" value="ECO:0007669"/>
    <property type="project" value="InterPro"/>
</dbReference>
<evidence type="ECO:0000313" key="9">
    <source>
        <dbReference type="Proteomes" id="UP000011750"/>
    </source>
</evidence>
<dbReference type="Gene3D" id="1.10.220.150">
    <property type="entry name" value="Arf GTPase activating protein"/>
    <property type="match status" value="1"/>
</dbReference>
<dbReference type="InterPro" id="IPR037278">
    <property type="entry name" value="ARFGAP/RecO"/>
</dbReference>
<sequence>MTPYHTGSLGRPGSRVCYDCGANNPTWASITYGIFLCVDCSSAHRNLVVHPSFYNDDLKSEIEGRRNSKTKKKPETLGSASIGGLKGFFRHPHYVSALRKDVTDLMQKLRGKDAEAIPWATRKEWVDNICGRVLAAKFRVDAQGNRKDQVAKLRNDTRDMLEVLVNKKLSFALAGMDHQVGLMDIDICGPSMPKMLGLGGHEIHQSNLGWSPVYVKENLGVMSIGFMLPNSDEAVVWRGPRKNALIKQFLKDVYWRDIDYLVVDAPPGRVSVTLGLLWFERF</sequence>
<evidence type="ECO:0000256" key="3">
    <source>
        <dbReference type="ARBA" id="ARBA00022840"/>
    </source>
</evidence>
<dbReference type="eggNOG" id="KOG0706">
    <property type="taxonomic scope" value="Eukaryota"/>
</dbReference>
<dbReference type="HOGENOM" id="CLU_988149_0_0_1"/>
<dbReference type="Pfam" id="PF01412">
    <property type="entry name" value="ArfGap"/>
    <property type="match status" value="1"/>
</dbReference>
<evidence type="ECO:0000256" key="4">
    <source>
        <dbReference type="ARBA" id="ARBA00023004"/>
    </source>
</evidence>
<evidence type="ECO:0000256" key="5">
    <source>
        <dbReference type="ARBA" id="ARBA00023014"/>
    </source>
</evidence>
<dbReference type="InterPro" id="IPR001164">
    <property type="entry name" value="ArfGAP_dom"/>
</dbReference>
<dbReference type="SUPFAM" id="SSF57863">
    <property type="entry name" value="ArfGap/RecO-like zinc finger"/>
    <property type="match status" value="1"/>
</dbReference>
<keyword evidence="4" id="KW-0408">Iron</keyword>
<evidence type="ECO:0000313" key="8">
    <source>
        <dbReference type="EnsemblPlants" id="Bra022463.1-P"/>
    </source>
</evidence>
<dbReference type="GO" id="GO:0051536">
    <property type="term" value="F:iron-sulfur cluster binding"/>
    <property type="evidence" value="ECO:0007669"/>
    <property type="project" value="UniProtKB-KW"/>
</dbReference>
<dbReference type="InParanoid" id="M4E115"/>
<reference evidence="8" key="3">
    <citation type="submission" date="2023-03" db="UniProtKB">
        <authorList>
            <consortium name="EnsemblPlants"/>
        </authorList>
    </citation>
    <scope>IDENTIFICATION</scope>
    <source>
        <strain evidence="8">cv. Chiifu-401-42</strain>
    </source>
</reference>
<dbReference type="STRING" id="51351.M4E115"/>
<dbReference type="PRINTS" id="PR00405">
    <property type="entry name" value="REVINTRACTNG"/>
</dbReference>
<dbReference type="InterPro" id="IPR027417">
    <property type="entry name" value="P-loop_NTPase"/>
</dbReference>